<dbReference type="InterPro" id="IPR016162">
    <property type="entry name" value="Ald_DH_N"/>
</dbReference>
<dbReference type="EC" id="1.1.1.257" evidence="6"/>
<dbReference type="InterPro" id="IPR015590">
    <property type="entry name" value="Aldehyde_DH_dom"/>
</dbReference>
<dbReference type="Proteomes" id="UP001152876">
    <property type="component" value="Unassembled WGS sequence"/>
</dbReference>
<dbReference type="PANTHER" id="PTHR11699">
    <property type="entry name" value="ALDEHYDE DEHYDROGENASE-RELATED"/>
    <property type="match status" value="1"/>
</dbReference>
<evidence type="ECO:0000256" key="2">
    <source>
        <dbReference type="ARBA" id="ARBA00011738"/>
    </source>
</evidence>
<dbReference type="GO" id="GO:0016620">
    <property type="term" value="F:oxidoreductase activity, acting on the aldehyde or oxo group of donors, NAD or NADP as acceptor"/>
    <property type="evidence" value="ECO:0007669"/>
    <property type="project" value="InterPro"/>
</dbReference>
<name>A0A9X4SAS5_9BURK</name>
<accession>A0A9X4SAS5</accession>
<dbReference type="InterPro" id="IPR016161">
    <property type="entry name" value="Ald_DH/histidinol_DH"/>
</dbReference>
<evidence type="ECO:0000313" key="12">
    <source>
        <dbReference type="Proteomes" id="UP001152876"/>
    </source>
</evidence>
<dbReference type="PROSITE" id="PS00070">
    <property type="entry name" value="ALDEHYDE_DEHYDR_CYS"/>
    <property type="match status" value="1"/>
</dbReference>
<dbReference type="InterPro" id="IPR016160">
    <property type="entry name" value="Ald_DH_CS_CYS"/>
</dbReference>
<dbReference type="GO" id="GO:0018462">
    <property type="term" value="F:4-(hydroxymethyl)benzenesulfonate dehydrogenase activity"/>
    <property type="evidence" value="ECO:0007669"/>
    <property type="project" value="UniProtKB-EC"/>
</dbReference>
<comment type="catalytic activity">
    <reaction evidence="4">
        <text>4-(hydroxymethyl)benzenesulfonate + NAD(+) = 4-formylbenzenesulfonate + NADH + H(+)</text>
        <dbReference type="Rhea" id="RHEA:24412"/>
        <dbReference type="ChEBI" id="CHEBI:11944"/>
        <dbReference type="ChEBI" id="CHEBI:11987"/>
        <dbReference type="ChEBI" id="CHEBI:15378"/>
        <dbReference type="ChEBI" id="CHEBI:57540"/>
        <dbReference type="ChEBI" id="CHEBI:57945"/>
        <dbReference type="EC" id="1.1.1.257"/>
    </reaction>
</comment>
<evidence type="ECO:0000256" key="8">
    <source>
        <dbReference type="PROSITE-ProRule" id="PRU10007"/>
    </source>
</evidence>
<evidence type="ECO:0000256" key="3">
    <source>
        <dbReference type="ARBA" id="ARBA00023002"/>
    </source>
</evidence>
<dbReference type="Gene3D" id="3.40.605.10">
    <property type="entry name" value="Aldehyde Dehydrogenase, Chain A, domain 1"/>
    <property type="match status" value="1"/>
</dbReference>
<organism evidence="11 12">
    <name type="scientific">Hydrogenophaga taeniospiralis CCUG 15921</name>
    <dbReference type="NCBI Taxonomy" id="1281780"/>
    <lineage>
        <taxon>Bacteria</taxon>
        <taxon>Pseudomonadati</taxon>
        <taxon>Pseudomonadota</taxon>
        <taxon>Betaproteobacteria</taxon>
        <taxon>Burkholderiales</taxon>
        <taxon>Comamonadaceae</taxon>
        <taxon>Hydrogenophaga</taxon>
    </lineage>
</organism>
<dbReference type="FunFam" id="3.40.605.10:FF:000007">
    <property type="entry name" value="NAD/NADP-dependent betaine aldehyde dehydrogenase"/>
    <property type="match status" value="1"/>
</dbReference>
<evidence type="ECO:0000313" key="11">
    <source>
        <dbReference type="EMBL" id="MDG5974538.1"/>
    </source>
</evidence>
<dbReference type="OrthoDB" id="6187633at2"/>
<dbReference type="SUPFAM" id="SSF53720">
    <property type="entry name" value="ALDH-like"/>
    <property type="match status" value="1"/>
</dbReference>
<evidence type="ECO:0000256" key="9">
    <source>
        <dbReference type="RuleBase" id="RU003345"/>
    </source>
</evidence>
<evidence type="ECO:0000256" key="6">
    <source>
        <dbReference type="ARBA" id="ARBA00066857"/>
    </source>
</evidence>
<dbReference type="RefSeq" id="WP_068173366.1">
    <property type="nucleotide sequence ID" value="NZ_AOGK01000003.1"/>
</dbReference>
<dbReference type="EMBL" id="AOGK01000003">
    <property type="protein sequence ID" value="MDG5974538.1"/>
    <property type="molecule type" value="Genomic_DNA"/>
</dbReference>
<feature type="domain" description="Aldehyde dehydrogenase" evidence="10">
    <location>
        <begin position="17"/>
        <end position="465"/>
    </location>
</feature>
<comment type="caution">
    <text evidence="11">The sequence shown here is derived from an EMBL/GenBank/DDBJ whole genome shotgun (WGS) entry which is preliminary data.</text>
</comment>
<dbReference type="InterPro" id="IPR016163">
    <property type="entry name" value="Ald_DH_C"/>
</dbReference>
<evidence type="ECO:0000256" key="7">
    <source>
        <dbReference type="ARBA" id="ARBA00079883"/>
    </source>
</evidence>
<keyword evidence="12" id="KW-1185">Reference proteome</keyword>
<comment type="similarity">
    <text evidence="1 9">Belongs to the aldehyde dehydrogenase family.</text>
</comment>
<evidence type="ECO:0000256" key="5">
    <source>
        <dbReference type="ARBA" id="ARBA00056807"/>
    </source>
</evidence>
<keyword evidence="3 9" id="KW-0560">Oxidoreductase</keyword>
<comment type="subunit">
    <text evidence="2">Homodimer.</text>
</comment>
<dbReference type="Pfam" id="PF00171">
    <property type="entry name" value="Aldedh"/>
    <property type="match status" value="1"/>
</dbReference>
<sequence>MTDFPMIINGLPVSAAAHFDVKNPATGETVGRAPNASRDHLDQAVAAAEAAFASWSQQPDAVRAQACLDIADKLGEQAEDLAQLLTREQGKPLNGLGSRFELGGARAWAAHTASLSLPVKVLQDNEQGRIELHRKPIGVVGSITPWNWPVMIAVWHILPAVRSGNTVVVKPSPFTPLSTIRLVELMNEVLPPGVVNVVCSDDQATNIGAAISAHPGIRKIVFTGSINTGKKVMATAAETVKRLTLELGGNDAAIVLPDVDPKAIAEGLFWGAFINNGQTCAAMKRLYVHESVYDGVCAALVDYAKAVPVGPGSDEASVLGPINNRMQFEKVQRLVDAAKSKGRVLLGGEPGEGLFFPPTLIADLSHDDPLVFEEQFGPALPIIKYSDVEDAIRQANDSPNGLGGSVWSQDIDKARQVASRLECGSVWINKHGAIQPNAPFGGVKSSGCGVEFGEEGLAEYTDIQVIFN</sequence>
<feature type="active site" evidence="8">
    <location>
        <position position="246"/>
    </location>
</feature>
<proteinExistence type="inferred from homology"/>
<dbReference type="PROSITE" id="PS00687">
    <property type="entry name" value="ALDEHYDE_DEHYDR_GLU"/>
    <property type="match status" value="1"/>
</dbReference>
<reference evidence="11" key="1">
    <citation type="submission" date="2013-01" db="EMBL/GenBank/DDBJ databases">
        <title>Genome draft of Hydrogenophaga taeniospiralis 2K1.</title>
        <authorList>
            <person name="Gomila M."/>
            <person name="Lalucat J."/>
        </authorList>
    </citation>
    <scope>NUCLEOTIDE SEQUENCE</scope>
    <source>
        <strain evidence="11">CCUG 15921</strain>
    </source>
</reference>
<evidence type="ECO:0000259" key="10">
    <source>
        <dbReference type="Pfam" id="PF00171"/>
    </source>
</evidence>
<gene>
    <name evidence="11" type="ORF">H010_04697</name>
</gene>
<protein>
    <recommendedName>
        <fullName evidence="6">4-(hydroxymethyl)benzenesulfonate dehydrogenase</fullName>
        <ecNumber evidence="6">1.1.1.257</ecNumber>
    </recommendedName>
    <alternativeName>
        <fullName evidence="7">Toluenesulfonate aldehyde dehydrogenase TsaD</fullName>
    </alternativeName>
</protein>
<dbReference type="AlphaFoldDB" id="A0A9X4SAS5"/>
<comment type="function">
    <text evidence="5">Involved in the toluene-4-sulfonate degradation pathway. Does not discriminate between the sulfonate and the carboxyl substituents and can also be involved in the p-toluenecarboxylate degradation pathway.</text>
</comment>
<dbReference type="InterPro" id="IPR044086">
    <property type="entry name" value="LUC3-like"/>
</dbReference>
<evidence type="ECO:0000256" key="1">
    <source>
        <dbReference type="ARBA" id="ARBA00009986"/>
    </source>
</evidence>
<dbReference type="FunFam" id="3.40.309.10:FF:000009">
    <property type="entry name" value="Aldehyde dehydrogenase A"/>
    <property type="match status" value="1"/>
</dbReference>
<evidence type="ECO:0000256" key="4">
    <source>
        <dbReference type="ARBA" id="ARBA00051407"/>
    </source>
</evidence>
<dbReference type="CDD" id="cd07106">
    <property type="entry name" value="ALDH_AldA-AAD23400"/>
    <property type="match status" value="1"/>
</dbReference>
<dbReference type="Gene3D" id="3.40.309.10">
    <property type="entry name" value="Aldehyde Dehydrogenase, Chain A, domain 2"/>
    <property type="match status" value="1"/>
</dbReference>
<dbReference type="InterPro" id="IPR029510">
    <property type="entry name" value="Ald_DH_CS_GLU"/>
</dbReference>